<organism evidence="2 3">
    <name type="scientific">Actinocatenispora rupis</name>
    <dbReference type="NCBI Taxonomy" id="519421"/>
    <lineage>
        <taxon>Bacteria</taxon>
        <taxon>Bacillati</taxon>
        <taxon>Actinomycetota</taxon>
        <taxon>Actinomycetes</taxon>
        <taxon>Micromonosporales</taxon>
        <taxon>Micromonosporaceae</taxon>
        <taxon>Actinocatenispora</taxon>
    </lineage>
</organism>
<evidence type="ECO:0000256" key="1">
    <source>
        <dbReference type="SAM" id="Phobius"/>
    </source>
</evidence>
<comment type="caution">
    <text evidence="2">The sequence shown here is derived from an EMBL/GenBank/DDBJ whole genome shotgun (WGS) entry which is preliminary data.</text>
</comment>
<feature type="transmembrane region" description="Helical" evidence="1">
    <location>
        <begin position="39"/>
        <end position="58"/>
    </location>
</feature>
<keyword evidence="3" id="KW-1185">Reference proteome</keyword>
<reference evidence="2" key="1">
    <citation type="submission" date="2021-01" db="EMBL/GenBank/DDBJ databases">
        <title>Whole genome shotgun sequence of Actinocatenispora rupis NBRC 107355.</title>
        <authorList>
            <person name="Komaki H."/>
            <person name="Tamura T."/>
        </authorList>
    </citation>
    <scope>NUCLEOTIDE SEQUENCE</scope>
    <source>
        <strain evidence="2">NBRC 107355</strain>
    </source>
</reference>
<evidence type="ECO:0000313" key="2">
    <source>
        <dbReference type="EMBL" id="GID11431.1"/>
    </source>
</evidence>
<dbReference type="AlphaFoldDB" id="A0A8J3J4F7"/>
<dbReference type="EMBL" id="BOMB01000012">
    <property type="protein sequence ID" value="GID11431.1"/>
    <property type="molecule type" value="Genomic_DNA"/>
</dbReference>
<keyword evidence="1" id="KW-1133">Transmembrane helix</keyword>
<keyword evidence="1" id="KW-0812">Transmembrane</keyword>
<protein>
    <submittedName>
        <fullName evidence="2">Uncharacterized protein</fullName>
    </submittedName>
</protein>
<sequence>MPGLSEARSTLARRGAVTAVVLSLAAVGIALAWPAAAETVLRALLVVLAAGGTAWLLGRVGWPARSDLTSAPFRTPDEESVRRQLPTGLRNIADDLSADVRAATGNAIPYSVRGTLRDELRRRLAGKYGLDPTEPTHVGRIQALISPPAWMLFQPPPRAAGGHRLSLDQPIHLRHLGTILDDLERL</sequence>
<name>A0A8J3J4F7_9ACTN</name>
<feature type="transmembrane region" description="Helical" evidence="1">
    <location>
        <begin position="12"/>
        <end position="33"/>
    </location>
</feature>
<accession>A0A8J3J4F7</accession>
<proteinExistence type="predicted"/>
<keyword evidence="1" id="KW-0472">Membrane</keyword>
<dbReference type="Proteomes" id="UP000612808">
    <property type="component" value="Unassembled WGS sequence"/>
</dbReference>
<evidence type="ECO:0000313" key="3">
    <source>
        <dbReference type="Proteomes" id="UP000612808"/>
    </source>
</evidence>
<gene>
    <name evidence="2" type="ORF">Aru02nite_23200</name>
</gene>
<dbReference type="RefSeq" id="WP_203657422.1">
    <property type="nucleotide sequence ID" value="NZ_BAAAZM010000006.1"/>
</dbReference>